<evidence type="ECO:0000256" key="3">
    <source>
        <dbReference type="ARBA" id="ARBA00022884"/>
    </source>
</evidence>
<reference evidence="7 8" key="1">
    <citation type="submission" date="2018-06" db="EMBL/GenBank/DDBJ databases">
        <authorList>
            <consortium name="Pathogen Informatics"/>
            <person name="Doyle S."/>
        </authorList>
    </citation>
    <scope>NUCLEOTIDE SEQUENCE [LARGE SCALE GENOMIC DNA]</scope>
    <source>
        <strain evidence="7 8">NCTC13149</strain>
    </source>
</reference>
<dbReference type="GO" id="GO:1990112">
    <property type="term" value="C:RQC complex"/>
    <property type="evidence" value="ECO:0007669"/>
    <property type="project" value="TreeGrafter"/>
</dbReference>
<evidence type="ECO:0000256" key="2">
    <source>
        <dbReference type="ARBA" id="ARBA00022730"/>
    </source>
</evidence>
<organism evidence="7 8">
    <name type="scientific">Peptoniphilus lacrimalis</name>
    <dbReference type="NCBI Taxonomy" id="33031"/>
    <lineage>
        <taxon>Bacteria</taxon>
        <taxon>Bacillati</taxon>
        <taxon>Bacillota</taxon>
        <taxon>Tissierellia</taxon>
        <taxon>Tissierellales</taxon>
        <taxon>Peptoniphilaceae</taxon>
        <taxon>Peptoniphilus</taxon>
    </lineage>
</organism>
<dbReference type="GO" id="GO:0072344">
    <property type="term" value="P:rescue of stalled ribosome"/>
    <property type="evidence" value="ECO:0007669"/>
    <property type="project" value="UniProtKB-UniRule"/>
</dbReference>
<dbReference type="HAMAP" id="MF_00844_B">
    <property type="entry name" value="RqcH_B"/>
    <property type="match status" value="1"/>
</dbReference>
<evidence type="ECO:0000259" key="6">
    <source>
        <dbReference type="Pfam" id="PF05670"/>
    </source>
</evidence>
<keyword evidence="4 5" id="KW-0648">Protein biosynthesis</keyword>
<comment type="subunit">
    <text evidence="5">Associates with stalled 50S ribosomal subunits. Binds to RqcP.</text>
</comment>
<evidence type="ECO:0000313" key="7">
    <source>
        <dbReference type="EMBL" id="SUB57136.1"/>
    </source>
</evidence>
<dbReference type="GO" id="GO:0043023">
    <property type="term" value="F:ribosomal large subunit binding"/>
    <property type="evidence" value="ECO:0007669"/>
    <property type="project" value="UniProtKB-UniRule"/>
</dbReference>
<evidence type="ECO:0000313" key="8">
    <source>
        <dbReference type="Proteomes" id="UP000255517"/>
    </source>
</evidence>
<dbReference type="GO" id="GO:0000049">
    <property type="term" value="F:tRNA binding"/>
    <property type="evidence" value="ECO:0007669"/>
    <property type="project" value="UniProtKB-UniRule"/>
</dbReference>
<keyword evidence="3 5" id="KW-0694">RNA-binding</keyword>
<evidence type="ECO:0000256" key="5">
    <source>
        <dbReference type="HAMAP-Rule" id="MF_00844"/>
    </source>
</evidence>
<dbReference type="OrthoDB" id="9766163at2"/>
<dbReference type="AlphaFoldDB" id="A0A379C6A0"/>
<gene>
    <name evidence="5" type="primary">rqcH</name>
    <name evidence="7" type="ORF">NCTC13149_00952</name>
</gene>
<dbReference type="InterPro" id="IPR008532">
    <property type="entry name" value="NFACT_RNA-bd"/>
</dbReference>
<sequence>MSLDGSVCACLVYELNNKLVNGKIDKIYQPSKDEILINIRASRIKYKLLLSASGNYPRVHLTENIIDNPSNPPAFCMLLRKHLEGSILNQITQYKMDRIIKFDFSSKDELGLLEDKSLILEIMGKYSNIILVNNNSKILDSLKRINFNKSRVREIVPGAIYNPIDISKGLDPRDEYDLKSRILNADKNLNLKRFLMNTYAGISPQMVMELSYRSGIDMDRAFLSYSENDINMIEKSFYEIFESIKKCKFKPIKILKSEKFSDFYSIDLKFYNDNEKIKVSSINELLDEFYAHKQVDNRINSLTSNYQKIIRLSIKRTKRKLEFQAQELNEALDRDKYKVYADLISSNFHNIKPGDKTLKCSNYYDNMNEIEIPLDIKLNAQQNANRYYKKYSKLKKAAGILYKQIEDDKALISYLESLLLNISLMESLDDIEDLKEEMQNQGLIKNNKRNLKNKSKSNTKNFLEFEMDGYNIFLGKNNKQNDYLTLKFANKDDYWFHVKEGPGSHVILKNKGDNPPIDVLNACAALAAKYSSFGDSNNVLVDYTKRINIKRHPSNKLGLVIYQDFSTINIKSTNEFLQKLVKKG</sequence>
<keyword evidence="1 5" id="KW-0820">tRNA-binding</keyword>
<comment type="similarity">
    <text evidence="5">Belongs to the NEMF family.</text>
</comment>
<dbReference type="PANTHER" id="PTHR15239">
    <property type="entry name" value="NUCLEAR EXPORT MEDIATOR FACTOR NEMF"/>
    <property type="match status" value="1"/>
</dbReference>
<evidence type="ECO:0000256" key="1">
    <source>
        <dbReference type="ARBA" id="ARBA00022555"/>
    </source>
</evidence>
<name>A0A379C6A0_9FIRM</name>
<dbReference type="Gene3D" id="2.30.310.10">
    <property type="entry name" value="ibrinogen binding protein from staphylococcus aureus domain"/>
    <property type="match status" value="1"/>
</dbReference>
<dbReference type="Pfam" id="PF05833">
    <property type="entry name" value="NFACT_N"/>
    <property type="match status" value="1"/>
</dbReference>
<keyword evidence="2 5" id="KW-0699">rRNA-binding</keyword>
<protein>
    <recommendedName>
        <fullName evidence="5">Rqc2 homolog RqcH</fullName>
        <shortName evidence="5">RqcH</shortName>
    </recommendedName>
</protein>
<dbReference type="PANTHER" id="PTHR15239:SF6">
    <property type="entry name" value="RIBOSOME QUALITY CONTROL COMPLEX SUBUNIT NEMF"/>
    <property type="match status" value="1"/>
</dbReference>
<dbReference type="Proteomes" id="UP000255517">
    <property type="component" value="Unassembled WGS sequence"/>
</dbReference>
<dbReference type="Pfam" id="PF05670">
    <property type="entry name" value="NFACT-R_1"/>
    <property type="match status" value="1"/>
</dbReference>
<dbReference type="GO" id="GO:0019843">
    <property type="term" value="F:rRNA binding"/>
    <property type="evidence" value="ECO:0007669"/>
    <property type="project" value="UniProtKB-UniRule"/>
</dbReference>
<comment type="function">
    <text evidence="5">Key component of the ribosome quality control system (RQC), a ribosome-associated complex that mediates the extraction of incompletely synthesized nascent chains from stalled ribosomes and their subsequent degradation. RqcH recruits Ala-charged tRNA, and with RqcP directs the elongation of stalled nascent chains on 50S ribosomal subunits, leading to non-templated C-terminal alanine extensions (Ala tail). The Ala tail promotes nascent chain degradation. May add between 1 and at least 8 Ala residues. Binds to stalled 50S ribosomal subunits.</text>
</comment>
<feature type="domain" description="NFACT RNA-binding" evidence="6">
    <location>
        <begin position="466"/>
        <end position="554"/>
    </location>
</feature>
<dbReference type="InterPro" id="IPR051608">
    <property type="entry name" value="RQC_Subunit_NEMF"/>
</dbReference>
<proteinExistence type="inferred from homology"/>
<dbReference type="InterPro" id="IPR043682">
    <property type="entry name" value="RqcH_bacterial"/>
</dbReference>
<dbReference type="FunFam" id="2.30.310.10:FF:000004">
    <property type="entry name" value="Fibronectin-binding protein A"/>
    <property type="match status" value="1"/>
</dbReference>
<evidence type="ECO:0000256" key="4">
    <source>
        <dbReference type="ARBA" id="ARBA00022917"/>
    </source>
</evidence>
<dbReference type="EMBL" id="UGSZ01000001">
    <property type="protein sequence ID" value="SUB57136.1"/>
    <property type="molecule type" value="Genomic_DNA"/>
</dbReference>
<accession>A0A379C6A0</accession>
<dbReference type="STRING" id="1122949.GCA_000378725_00695"/>
<dbReference type="RefSeq" id="WP_019034577.1">
    <property type="nucleotide sequence ID" value="NZ_UGSZ01000001.1"/>
</dbReference>